<comment type="caution">
    <text evidence="2">The sequence shown here is derived from an EMBL/GenBank/DDBJ whole genome shotgun (WGS) entry which is preliminary data.</text>
</comment>
<accession>A0A1F2UM12</accession>
<feature type="domain" description="SHOCT" evidence="1">
    <location>
        <begin position="34"/>
        <end position="59"/>
    </location>
</feature>
<dbReference type="EMBL" id="MELI01000055">
    <property type="protein sequence ID" value="OFW34012.1"/>
    <property type="molecule type" value="Genomic_DNA"/>
</dbReference>
<dbReference type="Proteomes" id="UP000178086">
    <property type="component" value="Unassembled WGS sequence"/>
</dbReference>
<dbReference type="AlphaFoldDB" id="A0A1F2UM12"/>
<name>A0A1F2UM12_9ACTN</name>
<gene>
    <name evidence="2" type="ORF">A2074_06100</name>
</gene>
<sequence>MMLFWILAIAGGAYAVAELNRRGRPQEQEKKPGALEILQERYARGEISEEEYESKKRDLAS</sequence>
<protein>
    <recommendedName>
        <fullName evidence="1">SHOCT domain-containing protein</fullName>
    </recommendedName>
</protein>
<dbReference type="InterPro" id="IPR018649">
    <property type="entry name" value="SHOCT"/>
</dbReference>
<proteinExistence type="predicted"/>
<reference evidence="2 3" key="1">
    <citation type="journal article" date="2016" name="Nat. Commun.">
        <title>Thousands of microbial genomes shed light on interconnected biogeochemical processes in an aquifer system.</title>
        <authorList>
            <person name="Anantharaman K."/>
            <person name="Brown C.T."/>
            <person name="Hug L.A."/>
            <person name="Sharon I."/>
            <person name="Castelle C.J."/>
            <person name="Probst A.J."/>
            <person name="Thomas B.C."/>
            <person name="Singh A."/>
            <person name="Wilkins M.J."/>
            <person name="Karaoz U."/>
            <person name="Brodie E.L."/>
            <person name="Williams K.H."/>
            <person name="Hubbard S.S."/>
            <person name="Banfield J.F."/>
        </authorList>
    </citation>
    <scope>NUCLEOTIDE SEQUENCE [LARGE SCALE GENOMIC DNA]</scope>
</reference>
<evidence type="ECO:0000259" key="1">
    <source>
        <dbReference type="Pfam" id="PF09851"/>
    </source>
</evidence>
<dbReference type="Pfam" id="PF09851">
    <property type="entry name" value="SHOCT"/>
    <property type="match status" value="1"/>
</dbReference>
<evidence type="ECO:0000313" key="3">
    <source>
        <dbReference type="Proteomes" id="UP000178086"/>
    </source>
</evidence>
<evidence type="ECO:0000313" key="2">
    <source>
        <dbReference type="EMBL" id="OFW34012.1"/>
    </source>
</evidence>
<organism evidence="2 3">
    <name type="scientific">Candidatus Aquicultor primus</name>
    <dbReference type="NCBI Taxonomy" id="1797195"/>
    <lineage>
        <taxon>Bacteria</taxon>
        <taxon>Bacillati</taxon>
        <taxon>Actinomycetota</taxon>
        <taxon>Candidatus Aquicultoria</taxon>
        <taxon>Candidatus Aquicultorales</taxon>
        <taxon>Candidatus Aquicultoraceae</taxon>
        <taxon>Candidatus Aquicultor</taxon>
    </lineage>
</organism>